<proteinExistence type="predicted"/>
<dbReference type="WBParaSite" id="ES5_v2.g12445.t1">
    <property type="protein sequence ID" value="ES5_v2.g12445.t1"/>
    <property type="gene ID" value="ES5_v2.g12445"/>
</dbReference>
<organism evidence="1 2">
    <name type="scientific">Panagrolaimus sp. ES5</name>
    <dbReference type="NCBI Taxonomy" id="591445"/>
    <lineage>
        <taxon>Eukaryota</taxon>
        <taxon>Metazoa</taxon>
        <taxon>Ecdysozoa</taxon>
        <taxon>Nematoda</taxon>
        <taxon>Chromadorea</taxon>
        <taxon>Rhabditida</taxon>
        <taxon>Tylenchina</taxon>
        <taxon>Panagrolaimomorpha</taxon>
        <taxon>Panagrolaimoidea</taxon>
        <taxon>Panagrolaimidae</taxon>
        <taxon>Panagrolaimus</taxon>
    </lineage>
</organism>
<dbReference type="Proteomes" id="UP000887579">
    <property type="component" value="Unplaced"/>
</dbReference>
<protein>
    <submittedName>
        <fullName evidence="2">Envelope protein</fullName>
    </submittedName>
</protein>
<evidence type="ECO:0000313" key="1">
    <source>
        <dbReference type="Proteomes" id="UP000887579"/>
    </source>
</evidence>
<reference evidence="2" key="1">
    <citation type="submission" date="2022-11" db="UniProtKB">
        <authorList>
            <consortium name="WormBaseParasite"/>
        </authorList>
    </citation>
    <scope>IDENTIFICATION</scope>
</reference>
<sequence length="449" mass="51350">MNVNLFNGTETVTTFEIPISAFFLENEGQQLINATGETFQGEASEIIKDLTAAHEQEILDIVKQFKSTRRKRFLSRILSKLTHVGRRLYPRAEGSISKASIPQKTFEGTKWAAKTSSSSSGMHVEKLVRGAKWAAKTSAQLGALYGATVIYDKLTGSSENFAMLKNATNFTLIKSTIDSSLNYAKNEKIHDLKMLLFFQKLNHLPFIVDYLKAIQSGWTDVEKIHIKDDVTIVIETKTKFYSFSGKLCEKHFIGSFENGYYSYNSTSQFIDEKEVQNCDVNMFEEMFCFSKTFNSPPLNVSVNHCYRRRTKSKIIFVTNTDKYVKDDIAYDYPSNGILVTSLKEKCELAIPSCGIFSLRHNEEHFHSYHKDLRTEEIIKMSQKLEEIEKKATDNQMFFTKLAKLLENDFLIKLCIGIIMISITATVLFCLIYVNFICFCRKALPKIRGR</sequence>
<accession>A0AC34F5V7</accession>
<evidence type="ECO:0000313" key="2">
    <source>
        <dbReference type="WBParaSite" id="ES5_v2.g12445.t1"/>
    </source>
</evidence>
<name>A0AC34F5V7_9BILA</name>